<comment type="caution">
    <text evidence="6">The sequence shown here is derived from an EMBL/GenBank/DDBJ whole genome shotgun (WGS) entry which is preliminary data.</text>
</comment>
<name>A0AAD4GMF0_ASPNN</name>
<dbReference type="GO" id="GO:0046872">
    <property type="term" value="F:metal ion binding"/>
    <property type="evidence" value="ECO:0007669"/>
    <property type="project" value="UniProtKB-KW"/>
</dbReference>
<sequence>MASFTSPPHLTDFTLPLPAFSATRPQLKAVVVGGLIFSRTQPSEETPTAEPRVLLLQRAATDSFPGRWEGPGGLSEHTDASVLAGTAREVFEESGLHVRNVVDLVAVDEWTHAKSGQIGKAAKFTFLVEVEEARVVGWEDGIVLDPSEHQAFVWATESEVRQSVEGKDTRFSFVGMNGENLLTAFQLVKSKGAR</sequence>
<dbReference type="InterPro" id="IPR050241">
    <property type="entry name" value="NAD-cap_RNA_hydrolase_NudC"/>
</dbReference>
<keyword evidence="7" id="KW-1185">Reference proteome</keyword>
<evidence type="ECO:0000259" key="5">
    <source>
        <dbReference type="PROSITE" id="PS51462"/>
    </source>
</evidence>
<comment type="cofactor">
    <cofactor evidence="1">
        <name>Mg(2+)</name>
        <dbReference type="ChEBI" id="CHEBI:18420"/>
    </cofactor>
</comment>
<evidence type="ECO:0000256" key="4">
    <source>
        <dbReference type="ARBA" id="ARBA00022842"/>
    </source>
</evidence>
<proteinExistence type="predicted"/>
<dbReference type="Proteomes" id="UP001194746">
    <property type="component" value="Unassembled WGS sequence"/>
</dbReference>
<feature type="domain" description="Nudix hydrolase" evidence="5">
    <location>
        <begin position="27"/>
        <end position="177"/>
    </location>
</feature>
<dbReference type="GO" id="GO:0035529">
    <property type="term" value="F:NADH pyrophosphatase activity"/>
    <property type="evidence" value="ECO:0007669"/>
    <property type="project" value="TreeGrafter"/>
</dbReference>
<dbReference type="PANTHER" id="PTHR42904">
    <property type="entry name" value="NUDIX HYDROLASE, NUDC SUBFAMILY"/>
    <property type="match status" value="1"/>
</dbReference>
<organism evidence="6 7">
    <name type="scientific">Aspergillus nanangensis</name>
    <dbReference type="NCBI Taxonomy" id="2582783"/>
    <lineage>
        <taxon>Eukaryota</taxon>
        <taxon>Fungi</taxon>
        <taxon>Dikarya</taxon>
        <taxon>Ascomycota</taxon>
        <taxon>Pezizomycotina</taxon>
        <taxon>Eurotiomycetes</taxon>
        <taxon>Eurotiomycetidae</taxon>
        <taxon>Eurotiales</taxon>
        <taxon>Aspergillaceae</taxon>
        <taxon>Aspergillus</taxon>
        <taxon>Aspergillus subgen. Circumdati</taxon>
    </lineage>
</organism>
<dbReference type="GO" id="GO:0019677">
    <property type="term" value="P:NAD+ catabolic process"/>
    <property type="evidence" value="ECO:0007669"/>
    <property type="project" value="TreeGrafter"/>
</dbReference>
<dbReference type="GO" id="GO:0005777">
    <property type="term" value="C:peroxisome"/>
    <property type="evidence" value="ECO:0007669"/>
    <property type="project" value="TreeGrafter"/>
</dbReference>
<dbReference type="AlphaFoldDB" id="A0AAD4GMF0"/>
<dbReference type="EMBL" id="VCAU01000192">
    <property type="protein sequence ID" value="KAF9883019.1"/>
    <property type="molecule type" value="Genomic_DNA"/>
</dbReference>
<keyword evidence="2" id="KW-0479">Metal-binding</keyword>
<dbReference type="GO" id="GO:0005829">
    <property type="term" value="C:cytosol"/>
    <property type="evidence" value="ECO:0007669"/>
    <property type="project" value="TreeGrafter"/>
</dbReference>
<dbReference type="InterPro" id="IPR000086">
    <property type="entry name" value="NUDIX_hydrolase_dom"/>
</dbReference>
<dbReference type="Gene3D" id="3.90.79.10">
    <property type="entry name" value="Nucleoside Triphosphate Pyrophosphohydrolase"/>
    <property type="match status" value="1"/>
</dbReference>
<accession>A0AAD4GMF0</accession>
<evidence type="ECO:0000313" key="7">
    <source>
        <dbReference type="Proteomes" id="UP001194746"/>
    </source>
</evidence>
<dbReference type="GO" id="GO:0006742">
    <property type="term" value="P:NADP+ catabolic process"/>
    <property type="evidence" value="ECO:0007669"/>
    <property type="project" value="TreeGrafter"/>
</dbReference>
<dbReference type="Pfam" id="PF00293">
    <property type="entry name" value="NUDIX"/>
    <property type="match status" value="1"/>
</dbReference>
<keyword evidence="4" id="KW-0460">Magnesium</keyword>
<protein>
    <recommendedName>
        <fullName evidence="5">Nudix hydrolase domain-containing protein</fullName>
    </recommendedName>
</protein>
<dbReference type="CDD" id="cd02883">
    <property type="entry name" value="NUDIX_Hydrolase"/>
    <property type="match status" value="1"/>
</dbReference>
<evidence type="ECO:0000313" key="6">
    <source>
        <dbReference type="EMBL" id="KAF9883019.1"/>
    </source>
</evidence>
<evidence type="ECO:0000256" key="2">
    <source>
        <dbReference type="ARBA" id="ARBA00022723"/>
    </source>
</evidence>
<dbReference type="PANTHER" id="PTHR42904:SF1">
    <property type="entry name" value="NUCLEOSIDE DIPHOSPHATE-LINKED MOIETY X MOTIF 17"/>
    <property type="match status" value="1"/>
</dbReference>
<dbReference type="PROSITE" id="PS51462">
    <property type="entry name" value="NUDIX"/>
    <property type="match status" value="1"/>
</dbReference>
<evidence type="ECO:0000256" key="3">
    <source>
        <dbReference type="ARBA" id="ARBA00022801"/>
    </source>
</evidence>
<evidence type="ECO:0000256" key="1">
    <source>
        <dbReference type="ARBA" id="ARBA00001946"/>
    </source>
</evidence>
<dbReference type="SUPFAM" id="SSF55811">
    <property type="entry name" value="Nudix"/>
    <property type="match status" value="1"/>
</dbReference>
<keyword evidence="3" id="KW-0378">Hydrolase</keyword>
<reference evidence="6" key="2">
    <citation type="submission" date="2020-02" db="EMBL/GenBank/DDBJ databases">
        <authorList>
            <person name="Gilchrist C.L.M."/>
            <person name="Chooi Y.-H."/>
        </authorList>
    </citation>
    <scope>NUCLEOTIDE SEQUENCE</scope>
    <source>
        <strain evidence="6">MST-FP2251</strain>
    </source>
</reference>
<reference evidence="6" key="1">
    <citation type="journal article" date="2019" name="Beilstein J. Org. Chem.">
        <title>Nanangenines: drimane sesquiterpenoids as the dominant metabolite cohort of a novel Australian fungus, Aspergillus nanangensis.</title>
        <authorList>
            <person name="Lacey H.J."/>
            <person name="Gilchrist C.L.M."/>
            <person name="Crombie A."/>
            <person name="Kalaitzis J.A."/>
            <person name="Vuong D."/>
            <person name="Rutledge P.J."/>
            <person name="Turner P."/>
            <person name="Pitt J.I."/>
            <person name="Lacey E."/>
            <person name="Chooi Y.H."/>
            <person name="Piggott A.M."/>
        </authorList>
    </citation>
    <scope>NUCLEOTIDE SEQUENCE</scope>
    <source>
        <strain evidence="6">MST-FP2251</strain>
    </source>
</reference>
<dbReference type="InterPro" id="IPR015797">
    <property type="entry name" value="NUDIX_hydrolase-like_dom_sf"/>
</dbReference>
<gene>
    <name evidence="6" type="ORF">FE257_004332</name>
</gene>